<dbReference type="AlphaFoldDB" id="A0A2I0KQ23"/>
<feature type="non-terminal residue" evidence="1">
    <location>
        <position position="1"/>
    </location>
</feature>
<dbReference type="EMBL" id="PGOL01000479">
    <property type="protein sequence ID" value="PKI69906.1"/>
    <property type="molecule type" value="Genomic_DNA"/>
</dbReference>
<protein>
    <submittedName>
        <fullName evidence="1">Uncharacterized protein</fullName>
    </submittedName>
</protein>
<dbReference type="Proteomes" id="UP000233551">
    <property type="component" value="Unassembled WGS sequence"/>
</dbReference>
<evidence type="ECO:0000313" key="1">
    <source>
        <dbReference type="EMBL" id="PKI69906.1"/>
    </source>
</evidence>
<accession>A0A2I0KQ23</accession>
<proteinExistence type="predicted"/>
<comment type="caution">
    <text evidence="1">The sequence shown here is derived from an EMBL/GenBank/DDBJ whole genome shotgun (WGS) entry which is preliminary data.</text>
</comment>
<reference evidence="1 2" key="1">
    <citation type="submission" date="2017-11" db="EMBL/GenBank/DDBJ databases">
        <title>De-novo sequencing of pomegranate (Punica granatum L.) genome.</title>
        <authorList>
            <person name="Akparov Z."/>
            <person name="Amiraslanov A."/>
            <person name="Hajiyeva S."/>
            <person name="Abbasov M."/>
            <person name="Kaur K."/>
            <person name="Hamwieh A."/>
            <person name="Solovyev V."/>
            <person name="Salamov A."/>
            <person name="Braich B."/>
            <person name="Kosarev P."/>
            <person name="Mahmoud A."/>
            <person name="Hajiyev E."/>
            <person name="Babayeva S."/>
            <person name="Izzatullayeva V."/>
            <person name="Mammadov A."/>
            <person name="Mammadov A."/>
            <person name="Sharifova S."/>
            <person name="Ojaghi J."/>
            <person name="Eynullazada K."/>
            <person name="Bayramov B."/>
            <person name="Abdulazimova A."/>
            <person name="Shahmuradov I."/>
        </authorList>
    </citation>
    <scope>NUCLEOTIDE SEQUENCE [LARGE SCALE GENOMIC DNA]</scope>
    <source>
        <strain evidence="2">cv. AG2017</strain>
        <tissue evidence="1">Leaf</tissue>
    </source>
</reference>
<keyword evidence="2" id="KW-1185">Reference proteome</keyword>
<name>A0A2I0KQ23_PUNGR</name>
<organism evidence="1 2">
    <name type="scientific">Punica granatum</name>
    <name type="common">Pomegranate</name>
    <dbReference type="NCBI Taxonomy" id="22663"/>
    <lineage>
        <taxon>Eukaryota</taxon>
        <taxon>Viridiplantae</taxon>
        <taxon>Streptophyta</taxon>
        <taxon>Embryophyta</taxon>
        <taxon>Tracheophyta</taxon>
        <taxon>Spermatophyta</taxon>
        <taxon>Magnoliopsida</taxon>
        <taxon>eudicotyledons</taxon>
        <taxon>Gunneridae</taxon>
        <taxon>Pentapetalae</taxon>
        <taxon>rosids</taxon>
        <taxon>malvids</taxon>
        <taxon>Myrtales</taxon>
        <taxon>Lythraceae</taxon>
        <taxon>Punica</taxon>
    </lineage>
</organism>
<gene>
    <name evidence="1" type="ORF">CRG98_009781</name>
</gene>
<evidence type="ECO:0000313" key="2">
    <source>
        <dbReference type="Proteomes" id="UP000233551"/>
    </source>
</evidence>
<sequence>KVIYFLLGEGFQDCEMRFGGKGTKVEGGGRKNLMTGQAAGRQCHVAVLDLRLLVGVDFFLAFWQDPIFARTR</sequence>